<feature type="region of interest" description="Disordered" evidence="4">
    <location>
        <begin position="514"/>
        <end position="548"/>
    </location>
</feature>
<evidence type="ECO:0000256" key="1">
    <source>
        <dbReference type="ARBA" id="ARBA00022723"/>
    </source>
</evidence>
<reference evidence="8" key="2">
    <citation type="submission" date="2012-11" db="EMBL/GenBank/DDBJ databases">
        <authorList>
            <person name="Kuo A."/>
            <person name="Curtis B.A."/>
            <person name="Tanifuji G."/>
            <person name="Burki F."/>
            <person name="Gruber A."/>
            <person name="Irimia M."/>
            <person name="Maruyama S."/>
            <person name="Arias M.C."/>
            <person name="Ball S.G."/>
            <person name="Gile G.H."/>
            <person name="Hirakawa Y."/>
            <person name="Hopkins J.F."/>
            <person name="Rensing S.A."/>
            <person name="Schmutz J."/>
            <person name="Symeonidi A."/>
            <person name="Elias M."/>
            <person name="Eveleigh R.J."/>
            <person name="Herman E.K."/>
            <person name="Klute M.J."/>
            <person name="Nakayama T."/>
            <person name="Obornik M."/>
            <person name="Reyes-Prieto A."/>
            <person name="Armbrust E.V."/>
            <person name="Aves S.J."/>
            <person name="Beiko R.G."/>
            <person name="Coutinho P."/>
            <person name="Dacks J.B."/>
            <person name="Durnford D.G."/>
            <person name="Fast N.M."/>
            <person name="Green B.R."/>
            <person name="Grisdale C."/>
            <person name="Hempe F."/>
            <person name="Henrissat B."/>
            <person name="Hoppner M.P."/>
            <person name="Ishida K.-I."/>
            <person name="Kim E."/>
            <person name="Koreny L."/>
            <person name="Kroth P.G."/>
            <person name="Liu Y."/>
            <person name="Malik S.-B."/>
            <person name="Maier U.G."/>
            <person name="McRose D."/>
            <person name="Mock T."/>
            <person name="Neilson J.A."/>
            <person name="Onodera N.T."/>
            <person name="Poole A.M."/>
            <person name="Pritham E.J."/>
            <person name="Richards T.A."/>
            <person name="Rocap G."/>
            <person name="Roy S.W."/>
            <person name="Sarai C."/>
            <person name="Schaack S."/>
            <person name="Shirato S."/>
            <person name="Slamovits C.H."/>
            <person name="Spencer D.F."/>
            <person name="Suzuki S."/>
            <person name="Worden A.Z."/>
            <person name="Zauner S."/>
            <person name="Barry K."/>
            <person name="Bell C."/>
            <person name="Bharti A.K."/>
            <person name="Crow J.A."/>
            <person name="Grimwood J."/>
            <person name="Kramer R."/>
            <person name="Lindquist E."/>
            <person name="Lucas S."/>
            <person name="Salamov A."/>
            <person name="McFadden G.I."/>
            <person name="Lane C.E."/>
            <person name="Keeling P.J."/>
            <person name="Gray M.W."/>
            <person name="Grigoriev I.V."/>
            <person name="Archibald J.M."/>
        </authorList>
    </citation>
    <scope>NUCLEOTIDE SEQUENCE</scope>
    <source>
        <strain evidence="8">CCMP2712</strain>
    </source>
</reference>
<feature type="compositionally biased region" description="Basic residues" evidence="4">
    <location>
        <begin position="514"/>
        <end position="524"/>
    </location>
</feature>
<feature type="region of interest" description="Disordered" evidence="4">
    <location>
        <begin position="240"/>
        <end position="274"/>
    </location>
</feature>
<feature type="domain" description="EF-hand" evidence="5">
    <location>
        <begin position="469"/>
        <end position="504"/>
    </location>
</feature>
<feature type="compositionally biased region" description="Basic and acidic residues" evidence="4">
    <location>
        <begin position="244"/>
        <end position="256"/>
    </location>
</feature>
<dbReference type="InterPro" id="IPR018247">
    <property type="entry name" value="EF_Hand_1_Ca_BS"/>
</dbReference>
<dbReference type="EMBL" id="JH993013">
    <property type="protein sequence ID" value="EKX42937.1"/>
    <property type="molecule type" value="Genomic_DNA"/>
</dbReference>
<dbReference type="Proteomes" id="UP000011087">
    <property type="component" value="Unassembled WGS sequence"/>
</dbReference>
<dbReference type="KEGG" id="gtt:GUITHDRAFT_110983"/>
<reference evidence="7" key="3">
    <citation type="submission" date="2016-03" db="UniProtKB">
        <authorList>
            <consortium name="EnsemblProtists"/>
        </authorList>
    </citation>
    <scope>IDENTIFICATION</scope>
</reference>
<dbReference type="SMART" id="SM00054">
    <property type="entry name" value="EFh"/>
    <property type="match status" value="3"/>
</dbReference>
<organism evidence="6">
    <name type="scientific">Guillardia theta (strain CCMP2712)</name>
    <name type="common">Cryptophyte</name>
    <dbReference type="NCBI Taxonomy" id="905079"/>
    <lineage>
        <taxon>Eukaryota</taxon>
        <taxon>Cryptophyceae</taxon>
        <taxon>Pyrenomonadales</taxon>
        <taxon>Geminigeraceae</taxon>
        <taxon>Guillardia</taxon>
    </lineage>
</organism>
<dbReference type="RefSeq" id="XP_005829917.1">
    <property type="nucleotide sequence ID" value="XM_005829860.1"/>
</dbReference>
<dbReference type="GeneID" id="17299591"/>
<gene>
    <name evidence="6" type="ORF">GUITHDRAFT_110983</name>
</gene>
<evidence type="ECO:0000256" key="2">
    <source>
        <dbReference type="ARBA" id="ARBA00022737"/>
    </source>
</evidence>
<dbReference type="AlphaFoldDB" id="L1J3P9"/>
<accession>L1J3P9</accession>
<keyword evidence="2" id="KW-0677">Repeat</keyword>
<feature type="region of interest" description="Disordered" evidence="4">
    <location>
        <begin position="64"/>
        <end position="85"/>
    </location>
</feature>
<proteinExistence type="predicted"/>
<dbReference type="CDD" id="cd00051">
    <property type="entry name" value="EFh"/>
    <property type="match status" value="1"/>
</dbReference>
<dbReference type="InterPro" id="IPR051581">
    <property type="entry name" value="Ca-bind"/>
</dbReference>
<dbReference type="EnsemblProtists" id="EKX42937">
    <property type="protein sequence ID" value="EKX42937"/>
    <property type="gene ID" value="GUITHDRAFT_110983"/>
</dbReference>
<dbReference type="PROSITE" id="PS00018">
    <property type="entry name" value="EF_HAND_1"/>
    <property type="match status" value="2"/>
</dbReference>
<evidence type="ECO:0000256" key="4">
    <source>
        <dbReference type="SAM" id="MobiDB-lite"/>
    </source>
</evidence>
<evidence type="ECO:0000313" key="8">
    <source>
        <dbReference type="Proteomes" id="UP000011087"/>
    </source>
</evidence>
<evidence type="ECO:0000256" key="3">
    <source>
        <dbReference type="ARBA" id="ARBA00022837"/>
    </source>
</evidence>
<keyword evidence="1" id="KW-0479">Metal-binding</keyword>
<dbReference type="Pfam" id="PF13833">
    <property type="entry name" value="EF-hand_8"/>
    <property type="match status" value="1"/>
</dbReference>
<feature type="domain" description="EF-hand" evidence="5">
    <location>
        <begin position="433"/>
        <end position="468"/>
    </location>
</feature>
<sequence>MAAVVRGRRTRGTWAGRGATGEEQCFILDKDDLNREREQEKRQGGKHRKEEVEEWNNARDALKMQAGKGERFMDENRGRGVRGRTERDLLKADPNALVLALHGTPRERVRGGGREVRDIVRPLQMVPWRKSTVQAHVLEGAQQEERNLYRRISERLFALHAPGRLDKDVMTLLRAMDEEGEGRVDSKLFERALGSINIFLGKEERRRLLQRLDLREDGTIDIQLFQQVFDVDQRVATSEMEPEVIGKDKAREQERAQHKKREKEEEEDVNGASNPELARERYLRRLLQSQGAGGGEFRVIRKLVSRLDEMKLDLERVLRQEQSCRPVARMRARDMELMLRRLGIGMEQEEYKMLVSVFDHDASGTADLQEMFRSLSLEAWKRREGNEPLLGRTGRLEEADKMYEMQQVQRRILQGKENHVWMLFKKIKRRLEELELKAEKLVMNMDVNKNGVVDYSEFKRGLRHVGVYVAEAEMRCIFDLLDSDKTGELDLFEMCYLFEIKVANAQAFHDMKQKVMRKSQHRSSKTRDDYDDEAPLPNVDIGEIPVSP</sequence>
<keyword evidence="8" id="KW-1185">Reference proteome</keyword>
<dbReference type="PANTHER" id="PTHR34524:SF6">
    <property type="entry name" value="CALCYPHOSINE LIKE"/>
    <property type="match status" value="1"/>
</dbReference>
<dbReference type="InterPro" id="IPR011992">
    <property type="entry name" value="EF-hand-dom_pair"/>
</dbReference>
<evidence type="ECO:0000313" key="6">
    <source>
        <dbReference type="EMBL" id="EKX42937.1"/>
    </source>
</evidence>
<evidence type="ECO:0000259" key="5">
    <source>
        <dbReference type="PROSITE" id="PS50222"/>
    </source>
</evidence>
<protein>
    <recommendedName>
        <fullName evidence="5">EF-hand domain-containing protein</fullName>
    </recommendedName>
</protein>
<dbReference type="SUPFAM" id="SSF47473">
    <property type="entry name" value="EF-hand"/>
    <property type="match status" value="1"/>
</dbReference>
<dbReference type="OrthoDB" id="418595at2759"/>
<evidence type="ECO:0000313" key="7">
    <source>
        <dbReference type="EnsemblProtists" id="EKX42937"/>
    </source>
</evidence>
<dbReference type="Gene3D" id="1.10.238.10">
    <property type="entry name" value="EF-hand"/>
    <property type="match status" value="2"/>
</dbReference>
<keyword evidence="3" id="KW-0106">Calcium</keyword>
<dbReference type="PANTHER" id="PTHR34524">
    <property type="entry name" value="CALCYPHOSIN"/>
    <property type="match status" value="1"/>
</dbReference>
<dbReference type="PaxDb" id="55529-EKX42937"/>
<name>L1J3P9_GUITC</name>
<dbReference type="HOGENOM" id="CLU_497372_0_0_1"/>
<dbReference type="PROSITE" id="PS50222">
    <property type="entry name" value="EF_HAND_2"/>
    <property type="match status" value="2"/>
</dbReference>
<dbReference type="InterPro" id="IPR002048">
    <property type="entry name" value="EF_hand_dom"/>
</dbReference>
<reference evidence="6 8" key="1">
    <citation type="journal article" date="2012" name="Nature">
        <title>Algal genomes reveal evolutionary mosaicism and the fate of nucleomorphs.</title>
        <authorList>
            <consortium name="DOE Joint Genome Institute"/>
            <person name="Curtis B.A."/>
            <person name="Tanifuji G."/>
            <person name="Burki F."/>
            <person name="Gruber A."/>
            <person name="Irimia M."/>
            <person name="Maruyama S."/>
            <person name="Arias M.C."/>
            <person name="Ball S.G."/>
            <person name="Gile G.H."/>
            <person name="Hirakawa Y."/>
            <person name="Hopkins J.F."/>
            <person name="Kuo A."/>
            <person name="Rensing S.A."/>
            <person name="Schmutz J."/>
            <person name="Symeonidi A."/>
            <person name="Elias M."/>
            <person name="Eveleigh R.J."/>
            <person name="Herman E.K."/>
            <person name="Klute M.J."/>
            <person name="Nakayama T."/>
            <person name="Obornik M."/>
            <person name="Reyes-Prieto A."/>
            <person name="Armbrust E.V."/>
            <person name="Aves S.J."/>
            <person name="Beiko R.G."/>
            <person name="Coutinho P."/>
            <person name="Dacks J.B."/>
            <person name="Durnford D.G."/>
            <person name="Fast N.M."/>
            <person name="Green B.R."/>
            <person name="Grisdale C.J."/>
            <person name="Hempel F."/>
            <person name="Henrissat B."/>
            <person name="Hoppner M.P."/>
            <person name="Ishida K."/>
            <person name="Kim E."/>
            <person name="Koreny L."/>
            <person name="Kroth P.G."/>
            <person name="Liu Y."/>
            <person name="Malik S.B."/>
            <person name="Maier U.G."/>
            <person name="McRose D."/>
            <person name="Mock T."/>
            <person name="Neilson J.A."/>
            <person name="Onodera N.T."/>
            <person name="Poole A.M."/>
            <person name="Pritham E.J."/>
            <person name="Richards T.A."/>
            <person name="Rocap G."/>
            <person name="Roy S.W."/>
            <person name="Sarai C."/>
            <person name="Schaack S."/>
            <person name="Shirato S."/>
            <person name="Slamovits C.H."/>
            <person name="Spencer D.F."/>
            <person name="Suzuki S."/>
            <person name="Worden A.Z."/>
            <person name="Zauner S."/>
            <person name="Barry K."/>
            <person name="Bell C."/>
            <person name="Bharti A.K."/>
            <person name="Crow J.A."/>
            <person name="Grimwood J."/>
            <person name="Kramer R."/>
            <person name="Lindquist E."/>
            <person name="Lucas S."/>
            <person name="Salamov A."/>
            <person name="McFadden G.I."/>
            <person name="Lane C.E."/>
            <person name="Keeling P.J."/>
            <person name="Gray M.W."/>
            <person name="Grigoriev I.V."/>
            <person name="Archibald J.M."/>
        </authorList>
    </citation>
    <scope>NUCLEOTIDE SEQUENCE</scope>
    <source>
        <strain evidence="6 8">CCMP2712</strain>
    </source>
</reference>
<dbReference type="GO" id="GO:0005509">
    <property type="term" value="F:calcium ion binding"/>
    <property type="evidence" value="ECO:0007669"/>
    <property type="project" value="InterPro"/>
</dbReference>